<dbReference type="GO" id="GO:0043291">
    <property type="term" value="C:RAVE complex"/>
    <property type="evidence" value="ECO:0007669"/>
    <property type="project" value="TreeGrafter"/>
</dbReference>
<sequence length="200" mass="22571">QLKYQWLRTGQFFLSSVTYNLAWDPQGNRLLTATEYLKLWAPPSSDILEEEEDDIDRNLVEDKVQPALNDWNCTWQCKGSVCNVLLTSCQDGICRLWAETLLPEDSLLGGQIIEHGSSSSSLSFTGKQKDKIEHALETIHHLKHLRRGRRRSSVLAAHTELVPSQPSQQESHRHISHHANSLCHFHIAASINPNTGNVSS</sequence>
<keyword evidence="2" id="KW-1185">Reference proteome</keyword>
<organism evidence="1 2">
    <name type="scientific">Aquarana catesbeiana</name>
    <name type="common">American bullfrog</name>
    <name type="synonym">Rana catesbeiana</name>
    <dbReference type="NCBI Taxonomy" id="8400"/>
    <lineage>
        <taxon>Eukaryota</taxon>
        <taxon>Metazoa</taxon>
        <taxon>Chordata</taxon>
        <taxon>Craniata</taxon>
        <taxon>Vertebrata</taxon>
        <taxon>Euteleostomi</taxon>
        <taxon>Amphibia</taxon>
        <taxon>Batrachia</taxon>
        <taxon>Anura</taxon>
        <taxon>Neobatrachia</taxon>
        <taxon>Ranoidea</taxon>
        <taxon>Ranidae</taxon>
        <taxon>Aquarana</taxon>
    </lineage>
</organism>
<dbReference type="InterPro" id="IPR052208">
    <property type="entry name" value="DmX-like/RAVE_component"/>
</dbReference>
<dbReference type="EMBL" id="KV936467">
    <property type="protein sequence ID" value="PIO29063.1"/>
    <property type="molecule type" value="Genomic_DNA"/>
</dbReference>
<dbReference type="Proteomes" id="UP000228934">
    <property type="component" value="Unassembled WGS sequence"/>
</dbReference>
<evidence type="ECO:0000313" key="1">
    <source>
        <dbReference type="EMBL" id="PIO29063.1"/>
    </source>
</evidence>
<dbReference type="PANTHER" id="PTHR13950:SF13">
    <property type="entry name" value="DMX-LIKE PROTEIN 2"/>
    <property type="match status" value="1"/>
</dbReference>
<gene>
    <name evidence="1" type="ORF">AB205_0198710</name>
</gene>
<evidence type="ECO:0000313" key="2">
    <source>
        <dbReference type="Proteomes" id="UP000228934"/>
    </source>
</evidence>
<protein>
    <submittedName>
        <fullName evidence="1">Uncharacterized protein</fullName>
    </submittedName>
</protein>
<dbReference type="PANTHER" id="PTHR13950">
    <property type="entry name" value="RABCONNECTIN-RELATED"/>
    <property type="match status" value="1"/>
</dbReference>
<name>A0A2G9RPD3_AQUCT</name>
<feature type="non-terminal residue" evidence="1">
    <location>
        <position position="1"/>
    </location>
</feature>
<reference evidence="2" key="1">
    <citation type="journal article" date="2017" name="Nat. Commun.">
        <title>The North American bullfrog draft genome provides insight into hormonal regulation of long noncoding RNA.</title>
        <authorList>
            <person name="Hammond S.A."/>
            <person name="Warren R.L."/>
            <person name="Vandervalk B.P."/>
            <person name="Kucuk E."/>
            <person name="Khan H."/>
            <person name="Gibb E.A."/>
            <person name="Pandoh P."/>
            <person name="Kirk H."/>
            <person name="Zhao Y."/>
            <person name="Jones M."/>
            <person name="Mungall A.J."/>
            <person name="Coope R."/>
            <person name="Pleasance S."/>
            <person name="Moore R.A."/>
            <person name="Holt R.A."/>
            <person name="Round J.M."/>
            <person name="Ohora S."/>
            <person name="Walle B.V."/>
            <person name="Veldhoen N."/>
            <person name="Helbing C.C."/>
            <person name="Birol I."/>
        </authorList>
    </citation>
    <scope>NUCLEOTIDE SEQUENCE [LARGE SCALE GENOMIC DNA]</scope>
</reference>
<dbReference type="GO" id="GO:0007035">
    <property type="term" value="P:vacuolar acidification"/>
    <property type="evidence" value="ECO:0007669"/>
    <property type="project" value="TreeGrafter"/>
</dbReference>
<dbReference type="AlphaFoldDB" id="A0A2G9RPD3"/>
<accession>A0A2G9RPD3</accession>
<dbReference type="OrthoDB" id="9902349at2759"/>
<proteinExistence type="predicted"/>